<gene>
    <name evidence="1" type="ORF">LEA_05918</name>
</gene>
<evidence type="ECO:0000313" key="1">
    <source>
        <dbReference type="EMBL" id="EKC74046.1"/>
    </source>
</evidence>
<proteinExistence type="predicted"/>
<dbReference type="AlphaFoldDB" id="K1URD9"/>
<reference evidence="1" key="1">
    <citation type="journal article" date="2013" name="Environ. Microbiol.">
        <title>Microbiota from the distal guts of lean and obese adolescents exhibit partial functional redundancy besides clear differences in community structure.</title>
        <authorList>
            <person name="Ferrer M."/>
            <person name="Ruiz A."/>
            <person name="Lanza F."/>
            <person name="Haange S.B."/>
            <person name="Oberbach A."/>
            <person name="Till H."/>
            <person name="Bargiela R."/>
            <person name="Campoy C."/>
            <person name="Segura M.T."/>
            <person name="Richter M."/>
            <person name="von Bergen M."/>
            <person name="Seifert J."/>
            <person name="Suarez A."/>
        </authorList>
    </citation>
    <scope>NUCLEOTIDE SEQUENCE</scope>
</reference>
<name>K1URD9_9ZZZZ</name>
<feature type="non-terminal residue" evidence="1">
    <location>
        <position position="1"/>
    </location>
</feature>
<organism evidence="1">
    <name type="scientific">human gut metagenome</name>
    <dbReference type="NCBI Taxonomy" id="408170"/>
    <lineage>
        <taxon>unclassified sequences</taxon>
        <taxon>metagenomes</taxon>
        <taxon>organismal metagenomes</taxon>
    </lineage>
</organism>
<sequence length="206" mass="22151">DNAYLTDCSEDGVDFLYAGAAYHKDAVSLAEDVAPCVCDIVLADGELTALRVKQETIEGELLSYDDETIEIKGYGKLCHTGKLPVYQTYGEVSEKSISDVTLGNMNVEYVTGEKQVCAILIREPAVIREIRVLLLGDDGTKCRQSVYLKCTSDAAVTWQGETTQVAAQTLIAASDQMTGDTQGTFTVTPEQEGCVVICDADGAELS</sequence>
<protein>
    <submittedName>
        <fullName evidence="1">SpoIID/LytB domain protein</fullName>
    </submittedName>
</protein>
<feature type="non-terminal residue" evidence="1">
    <location>
        <position position="206"/>
    </location>
</feature>
<dbReference type="EMBL" id="AJWY01003866">
    <property type="protein sequence ID" value="EKC74046.1"/>
    <property type="molecule type" value="Genomic_DNA"/>
</dbReference>
<comment type="caution">
    <text evidence="1">The sequence shown here is derived from an EMBL/GenBank/DDBJ whole genome shotgun (WGS) entry which is preliminary data.</text>
</comment>
<accession>K1URD9</accession>